<evidence type="ECO:0000313" key="2">
    <source>
        <dbReference type="Proteomes" id="UP001152798"/>
    </source>
</evidence>
<dbReference type="PANTHER" id="PTHR31101">
    <property type="entry name" value="UPF0547 PROTEIN C16ORF87"/>
    <property type="match status" value="1"/>
</dbReference>
<dbReference type="OrthoDB" id="5981040at2759"/>
<keyword evidence="2" id="KW-1185">Reference proteome</keyword>
<dbReference type="EMBL" id="OV725078">
    <property type="protein sequence ID" value="CAH1393909.1"/>
    <property type="molecule type" value="Genomic_DNA"/>
</dbReference>
<sequence length="162" mass="19192">MINYMPSFCLMGKNSKTITKLCPLCEIQVAVACKSCPGCKHSFHNTKRLSLAQALHYTDAFALASRRRTERVKREKPNYYDSSEFEKKVSKKRHERNSIDHREDHCRPQLQTFKKKRKKKIMKSMKEEDEEIAITLTNDKMKQCSIILAELNRKMYTTTWRR</sequence>
<accession>A0A9P0E4S3</accession>
<protein>
    <submittedName>
        <fullName evidence="1">Uncharacterized protein</fullName>
    </submittedName>
</protein>
<proteinExistence type="predicted"/>
<name>A0A9P0E4S3_NEZVI</name>
<reference evidence="1" key="1">
    <citation type="submission" date="2022-01" db="EMBL/GenBank/DDBJ databases">
        <authorList>
            <person name="King R."/>
        </authorList>
    </citation>
    <scope>NUCLEOTIDE SEQUENCE</scope>
</reference>
<organism evidence="1 2">
    <name type="scientific">Nezara viridula</name>
    <name type="common">Southern green stink bug</name>
    <name type="synonym">Cimex viridulus</name>
    <dbReference type="NCBI Taxonomy" id="85310"/>
    <lineage>
        <taxon>Eukaryota</taxon>
        <taxon>Metazoa</taxon>
        <taxon>Ecdysozoa</taxon>
        <taxon>Arthropoda</taxon>
        <taxon>Hexapoda</taxon>
        <taxon>Insecta</taxon>
        <taxon>Pterygota</taxon>
        <taxon>Neoptera</taxon>
        <taxon>Paraneoptera</taxon>
        <taxon>Hemiptera</taxon>
        <taxon>Heteroptera</taxon>
        <taxon>Panheteroptera</taxon>
        <taxon>Pentatomomorpha</taxon>
        <taxon>Pentatomoidea</taxon>
        <taxon>Pentatomidae</taxon>
        <taxon>Pentatominae</taxon>
        <taxon>Nezara</taxon>
    </lineage>
</organism>
<evidence type="ECO:0000313" key="1">
    <source>
        <dbReference type="EMBL" id="CAH1393909.1"/>
    </source>
</evidence>
<dbReference type="AlphaFoldDB" id="A0A9P0E4S3"/>
<dbReference type="Proteomes" id="UP001152798">
    <property type="component" value="Chromosome 2"/>
</dbReference>
<dbReference type="InterPro" id="IPR040246">
    <property type="entry name" value="C16orf87-like"/>
</dbReference>
<gene>
    <name evidence="1" type="ORF">NEZAVI_LOCUS4514</name>
</gene>